<dbReference type="EMBL" id="BQNB010021471">
    <property type="protein sequence ID" value="GJU06751.1"/>
    <property type="molecule type" value="Genomic_DNA"/>
</dbReference>
<comment type="caution">
    <text evidence="2">The sequence shown here is derived from an EMBL/GenBank/DDBJ whole genome shotgun (WGS) entry which is preliminary data.</text>
</comment>
<name>A0ABQ5J365_9ASTR</name>
<dbReference type="Gene3D" id="3.40.50.2000">
    <property type="entry name" value="Glycogen Phosphorylase B"/>
    <property type="match status" value="1"/>
</dbReference>
<dbReference type="SUPFAM" id="SSF53756">
    <property type="entry name" value="UDP-Glycosyltransferase/glycogen phosphorylase"/>
    <property type="match status" value="1"/>
</dbReference>
<dbReference type="PANTHER" id="PTHR11926:SF1392">
    <property type="entry name" value="GLYCOSYLTRANSFERASE"/>
    <property type="match status" value="1"/>
</dbReference>
<keyword evidence="3" id="KW-1185">Reference proteome</keyword>
<reference evidence="2" key="1">
    <citation type="journal article" date="2022" name="Int. J. Mol. Sci.">
        <title>Draft Genome of Tanacetum Coccineum: Genomic Comparison of Closely Related Tanacetum-Family Plants.</title>
        <authorList>
            <person name="Yamashiro T."/>
            <person name="Shiraishi A."/>
            <person name="Nakayama K."/>
            <person name="Satake H."/>
        </authorList>
    </citation>
    <scope>NUCLEOTIDE SEQUENCE</scope>
</reference>
<evidence type="ECO:0000313" key="3">
    <source>
        <dbReference type="Proteomes" id="UP001151760"/>
    </source>
</evidence>
<accession>A0ABQ5J365</accession>
<dbReference type="PANTHER" id="PTHR11926">
    <property type="entry name" value="GLUCOSYL/GLUCURONOSYL TRANSFERASES"/>
    <property type="match status" value="1"/>
</dbReference>
<organism evidence="2 3">
    <name type="scientific">Tanacetum coccineum</name>
    <dbReference type="NCBI Taxonomy" id="301880"/>
    <lineage>
        <taxon>Eukaryota</taxon>
        <taxon>Viridiplantae</taxon>
        <taxon>Streptophyta</taxon>
        <taxon>Embryophyta</taxon>
        <taxon>Tracheophyta</taxon>
        <taxon>Spermatophyta</taxon>
        <taxon>Magnoliopsida</taxon>
        <taxon>eudicotyledons</taxon>
        <taxon>Gunneridae</taxon>
        <taxon>Pentapetalae</taxon>
        <taxon>asterids</taxon>
        <taxon>campanulids</taxon>
        <taxon>Asterales</taxon>
        <taxon>Asteraceae</taxon>
        <taxon>Asteroideae</taxon>
        <taxon>Anthemideae</taxon>
        <taxon>Anthemidinae</taxon>
        <taxon>Tanacetum</taxon>
    </lineage>
</organism>
<gene>
    <name evidence="2" type="ORF">Tco_1123181</name>
</gene>
<dbReference type="Proteomes" id="UP001151760">
    <property type="component" value="Unassembled WGS sequence"/>
</dbReference>
<evidence type="ECO:0000256" key="1">
    <source>
        <dbReference type="ARBA" id="ARBA00009995"/>
    </source>
</evidence>
<evidence type="ECO:0000313" key="2">
    <source>
        <dbReference type="EMBL" id="GJU06751.1"/>
    </source>
</evidence>
<reference evidence="2" key="2">
    <citation type="submission" date="2022-01" db="EMBL/GenBank/DDBJ databases">
        <authorList>
            <person name="Yamashiro T."/>
            <person name="Shiraishi A."/>
            <person name="Satake H."/>
            <person name="Nakayama K."/>
        </authorList>
    </citation>
    <scope>NUCLEOTIDE SEQUENCE</scope>
</reference>
<protein>
    <submittedName>
        <fullName evidence="2">Uncharacterized protein</fullName>
    </submittedName>
</protein>
<sequence>MDQNEGKKSLEPHVLIFPIPFQGPVNCALKLAELLCLSGMYVTFLNTDHIHRPLLRYTDVLSRFSHYPNFRFETIPDGLVHENPVSGDRFEEVMEAVNGVETSTPVVSFETISPSCLWTSCFNLRALIESGHVPLKG</sequence>
<proteinExistence type="inferred from homology"/>
<comment type="similarity">
    <text evidence="1">Belongs to the UDP-glycosyltransferase family.</text>
</comment>